<name>R7UAE6_CAPTE</name>
<dbReference type="Pfam" id="PF13385">
    <property type="entry name" value="Laminin_G_3"/>
    <property type="match status" value="2"/>
</dbReference>
<dbReference type="EMBL" id="AMQN01026196">
    <property type="status" value="NOT_ANNOTATED_CDS"/>
    <property type="molecule type" value="Genomic_DNA"/>
</dbReference>
<dbReference type="SUPFAM" id="SSF51120">
    <property type="entry name" value="beta-Roll"/>
    <property type="match status" value="1"/>
</dbReference>
<organism evidence="1">
    <name type="scientific">Capitella teleta</name>
    <name type="common">Polychaete worm</name>
    <dbReference type="NCBI Taxonomy" id="283909"/>
    <lineage>
        <taxon>Eukaryota</taxon>
        <taxon>Metazoa</taxon>
        <taxon>Spiralia</taxon>
        <taxon>Lophotrochozoa</taxon>
        <taxon>Annelida</taxon>
        <taxon>Polychaeta</taxon>
        <taxon>Sedentaria</taxon>
        <taxon>Scolecida</taxon>
        <taxon>Capitellidae</taxon>
        <taxon>Capitella</taxon>
    </lineage>
</organism>
<reference evidence="3" key="1">
    <citation type="submission" date="2012-12" db="EMBL/GenBank/DDBJ databases">
        <authorList>
            <person name="Hellsten U."/>
            <person name="Grimwood J."/>
            <person name="Chapman J.A."/>
            <person name="Shapiro H."/>
            <person name="Aerts A."/>
            <person name="Otillar R.P."/>
            <person name="Terry A.Y."/>
            <person name="Boore J.L."/>
            <person name="Simakov O."/>
            <person name="Marletaz F."/>
            <person name="Cho S.-J."/>
            <person name="Edsinger-Gonzales E."/>
            <person name="Havlak P."/>
            <person name="Kuo D.-H."/>
            <person name="Larsson T."/>
            <person name="Lv J."/>
            <person name="Arendt D."/>
            <person name="Savage R."/>
            <person name="Osoegawa K."/>
            <person name="de Jong P."/>
            <person name="Lindberg D.R."/>
            <person name="Seaver E.C."/>
            <person name="Weisblat D.A."/>
            <person name="Putnam N.H."/>
            <person name="Grigoriev I.V."/>
            <person name="Rokhsar D.S."/>
        </authorList>
    </citation>
    <scope>NUCLEOTIDE SEQUENCE</scope>
    <source>
        <strain evidence="3">I ESC-2004</strain>
    </source>
</reference>
<dbReference type="PROSITE" id="PS00330">
    <property type="entry name" value="HEMOLYSIN_CALCIUM"/>
    <property type="match status" value="2"/>
</dbReference>
<dbReference type="Gene3D" id="2.150.10.10">
    <property type="entry name" value="Serralysin-like metalloprotease, C-terminal"/>
    <property type="match status" value="1"/>
</dbReference>
<evidence type="ECO:0008006" key="4">
    <source>
        <dbReference type="Google" id="ProtNLM"/>
    </source>
</evidence>
<dbReference type="EnsemblMetazoa" id="CapteT211867">
    <property type="protein sequence ID" value="CapteP211867"/>
    <property type="gene ID" value="CapteG211867"/>
</dbReference>
<reference evidence="1 3" key="2">
    <citation type="journal article" date="2013" name="Nature">
        <title>Insights into bilaterian evolution from three spiralian genomes.</title>
        <authorList>
            <person name="Simakov O."/>
            <person name="Marletaz F."/>
            <person name="Cho S.J."/>
            <person name="Edsinger-Gonzales E."/>
            <person name="Havlak P."/>
            <person name="Hellsten U."/>
            <person name="Kuo D.H."/>
            <person name="Larsson T."/>
            <person name="Lv J."/>
            <person name="Arendt D."/>
            <person name="Savage R."/>
            <person name="Osoegawa K."/>
            <person name="de Jong P."/>
            <person name="Grimwood J."/>
            <person name="Chapman J.A."/>
            <person name="Shapiro H."/>
            <person name="Aerts A."/>
            <person name="Otillar R.P."/>
            <person name="Terry A.Y."/>
            <person name="Boore J.L."/>
            <person name="Grigoriev I.V."/>
            <person name="Lindberg D.R."/>
            <person name="Seaver E.C."/>
            <person name="Weisblat D.A."/>
            <person name="Putnam N.H."/>
            <person name="Rokhsar D.S."/>
        </authorList>
    </citation>
    <scope>NUCLEOTIDE SEQUENCE</scope>
    <source>
        <strain evidence="1 3">I ESC-2004</strain>
    </source>
</reference>
<sequence length="904" mass="94602">MTLDVTPVTDTTTVTLNNNIIDTNVVQNGDVADTSNWTTSGAISSGGGWLQFGSGSANSDGVAEQGIYLNDGLDYSVSLDYWRIGQALTESALIEVIDSATGGTLFSQSVSTNSASAQTLNANFTTTSAGFATLRISDTSSGSRPSTDLGIDNISLIPEAANNAGYTPTVSVPEDQPVPVELAIANPDTDGSETLVIQLTGIPSGIQLSDGTNNFTATGAAIDVSSWNLNNLVLTPPANYDNDFTMTATATATETATGTPVVTNQAINIHIQDINAPPVIATLSPITDVDASFSFSEGTGTTAADISGNSHDLSMSGSATWGTSHSGSGTAFEMNGTSGAGEISGLQTGGEMTIAAWVRFDSFSQSWSRIIDFGDGAASDNILLAHPTTTNDLRFDVHESNGTVHALTVSNFFTAGEWVHVTATIDNTGLMTVYKNGVEAGSLQGALPTEKVRSSNYVGKSNWPDGYLDGAIDDLAVISGALDATAVSNLYQASELSDFVDANFVIDENSSNGTVVAQLSANDEEDGTNVTYTLVNNAGGRFAISNTELGNYATAPSERTISLFFKLDPSNSKDGKQVLYEEGGSSHGFAIYLDNGKIYVGGWENSNTAYVNTDITYLDSDNWHHIALVMNDNANTLRGFLDGEIFGNAAGITVPAHSGIVAFGGPSAGSETFDFHDLDDGLGTNFHGQIDEGRVYNRALTEAEVQVMGQLDQTDTFTYEVSDGTHTSTSNLEINTLHTLDTINDIQGSNGVNDTLNGTLFSERLRGFDGDDTLNAGGGDDRLIGGAGDDILTGGSGEDVFKFNLGDIGTAAIPAQDTITDFNMSEGDSLDLSSILVDEENNDLTQYLSFDQADPANPIVEVRDTADGDITQKITLQGVDLSLLGSTDAEIINNMLNSGNLSTD</sequence>
<evidence type="ECO:0000313" key="3">
    <source>
        <dbReference type="Proteomes" id="UP000014760"/>
    </source>
</evidence>
<dbReference type="GO" id="GO:0005509">
    <property type="term" value="F:calcium ion binding"/>
    <property type="evidence" value="ECO:0007669"/>
    <property type="project" value="InterPro"/>
</dbReference>
<dbReference type="HOGENOM" id="CLU_320853_0_0_1"/>
<dbReference type="EMBL" id="AMQN01026197">
    <property type="status" value="NOT_ANNOTATED_CDS"/>
    <property type="molecule type" value="Genomic_DNA"/>
</dbReference>
<proteinExistence type="predicted"/>
<dbReference type="InterPro" id="IPR001343">
    <property type="entry name" value="Hemolysn_Ca-bd"/>
</dbReference>
<evidence type="ECO:0000313" key="1">
    <source>
        <dbReference type="EMBL" id="ELU00116.1"/>
    </source>
</evidence>
<evidence type="ECO:0000313" key="2">
    <source>
        <dbReference type="EnsemblMetazoa" id="CapteP211867"/>
    </source>
</evidence>
<gene>
    <name evidence="1" type="ORF">CAPTEDRAFT_211867</name>
</gene>
<dbReference type="CDD" id="cd11304">
    <property type="entry name" value="Cadherin_repeat"/>
    <property type="match status" value="1"/>
</dbReference>
<dbReference type="SUPFAM" id="SSF49899">
    <property type="entry name" value="Concanavalin A-like lectins/glucanases"/>
    <property type="match status" value="2"/>
</dbReference>
<protein>
    <recommendedName>
        <fullName evidence="4">Cadherin domain-containing protein</fullName>
    </recommendedName>
</protein>
<dbReference type="EMBL" id="KB306142">
    <property type="protein sequence ID" value="ELU00116.1"/>
    <property type="molecule type" value="Genomic_DNA"/>
</dbReference>
<dbReference type="AlphaFoldDB" id="R7UAE6"/>
<accession>R7UAE6</accession>
<dbReference type="InterPro" id="IPR019960">
    <property type="entry name" value="T1SS_VCA0849"/>
</dbReference>
<dbReference type="PRINTS" id="PR00313">
    <property type="entry name" value="CABNDNGRPT"/>
</dbReference>
<dbReference type="InterPro" id="IPR011049">
    <property type="entry name" value="Serralysin-like_metalloprot_C"/>
</dbReference>
<dbReference type="Gene3D" id="2.60.120.200">
    <property type="match status" value="1"/>
</dbReference>
<dbReference type="InterPro" id="IPR018511">
    <property type="entry name" value="Hemolysin-typ_Ca-bd_CS"/>
</dbReference>
<dbReference type="OrthoDB" id="10636482at2759"/>
<dbReference type="Proteomes" id="UP000014760">
    <property type="component" value="Unassembled WGS sequence"/>
</dbReference>
<dbReference type="Gene3D" id="2.60.40.60">
    <property type="entry name" value="Cadherins"/>
    <property type="match status" value="1"/>
</dbReference>
<dbReference type="NCBIfam" id="TIGR03661">
    <property type="entry name" value="T1SS_VCA0849"/>
    <property type="match status" value="1"/>
</dbReference>
<reference evidence="2" key="3">
    <citation type="submission" date="2015-06" db="UniProtKB">
        <authorList>
            <consortium name="EnsemblMetazoa"/>
        </authorList>
    </citation>
    <scope>IDENTIFICATION</scope>
</reference>
<keyword evidence="3" id="KW-1185">Reference proteome</keyword>
<dbReference type="Pfam" id="PF00353">
    <property type="entry name" value="HemolysinCabind"/>
    <property type="match status" value="1"/>
</dbReference>
<dbReference type="InterPro" id="IPR013320">
    <property type="entry name" value="ConA-like_dom_sf"/>
</dbReference>